<dbReference type="PANTHER" id="PTHR39647">
    <property type="entry name" value="ELONGATION FACTOR 1-BETA"/>
    <property type="match status" value="1"/>
</dbReference>
<name>A0A7C5Y7R9_CALS0</name>
<evidence type="ECO:0000256" key="5">
    <source>
        <dbReference type="ARBA" id="ARBA00022917"/>
    </source>
</evidence>
<dbReference type="SMART" id="SM00888">
    <property type="entry name" value="EF1_GNE"/>
    <property type="match status" value="1"/>
</dbReference>
<dbReference type="HAMAP" id="MF_00043">
    <property type="entry name" value="EF1_beta"/>
    <property type="match status" value="1"/>
</dbReference>
<accession>A0A7C5Y7R9</accession>
<dbReference type="NCBIfam" id="TIGR00489">
    <property type="entry name" value="aEF-1_beta"/>
    <property type="match status" value="1"/>
</dbReference>
<evidence type="ECO:0000259" key="7">
    <source>
        <dbReference type="SMART" id="SM00888"/>
    </source>
</evidence>
<keyword evidence="5 6" id="KW-0648">Protein biosynthesis</keyword>
<evidence type="ECO:0000256" key="4">
    <source>
        <dbReference type="ARBA" id="ARBA00022768"/>
    </source>
</evidence>
<gene>
    <name evidence="6" type="primary">ef1b</name>
    <name evidence="8" type="ORF">ENM42_03820</name>
</gene>
<dbReference type="CDD" id="cd00292">
    <property type="entry name" value="EF1B"/>
    <property type="match status" value="1"/>
</dbReference>
<dbReference type="InterPro" id="IPR014038">
    <property type="entry name" value="EF1B_bsu/dsu_GNE"/>
</dbReference>
<dbReference type="InterPro" id="IPR004542">
    <property type="entry name" value="Transl_elong_EF1B_B_arc"/>
</dbReference>
<evidence type="ECO:0000256" key="2">
    <source>
        <dbReference type="ARBA" id="ARBA00007411"/>
    </source>
</evidence>
<dbReference type="InterPro" id="IPR014717">
    <property type="entry name" value="Transl_elong_EF1B/ribsomal_bS6"/>
</dbReference>
<comment type="caution">
    <text evidence="8">The sequence shown here is derived from an EMBL/GenBank/DDBJ whole genome shotgun (WGS) entry which is preliminary data.</text>
</comment>
<dbReference type="PANTHER" id="PTHR39647:SF1">
    <property type="entry name" value="ELONGATION FACTOR 1-BETA"/>
    <property type="match status" value="1"/>
</dbReference>
<reference evidence="8" key="1">
    <citation type="journal article" date="2020" name="mSystems">
        <title>Genome- and Community-Level Interaction Insights into Carbon Utilization and Element Cycling Functions of Hydrothermarchaeota in Hydrothermal Sediment.</title>
        <authorList>
            <person name="Zhou Z."/>
            <person name="Liu Y."/>
            <person name="Xu W."/>
            <person name="Pan J."/>
            <person name="Luo Z.H."/>
            <person name="Li M."/>
        </authorList>
    </citation>
    <scope>NUCLEOTIDE SEQUENCE [LARGE SCALE GENOMIC DNA]</scope>
    <source>
        <strain evidence="8">SpSt-1084</strain>
    </source>
</reference>
<comment type="function">
    <text evidence="1 6">Promotes the exchange of GDP for GTP in EF-1-alpha/GDP, thus allowing the regeneration of EF-1-alpha/GTP that could then be used to form the ternary complex EF-1-alpha/GTP/AAtRNA.</text>
</comment>
<evidence type="ECO:0000256" key="3">
    <source>
        <dbReference type="ARBA" id="ARBA00017600"/>
    </source>
</evidence>
<dbReference type="EMBL" id="DRXS01000206">
    <property type="protein sequence ID" value="HHR40939.1"/>
    <property type="molecule type" value="Genomic_DNA"/>
</dbReference>
<dbReference type="SUPFAM" id="SSF54984">
    <property type="entry name" value="eEF-1beta-like"/>
    <property type="match status" value="1"/>
</dbReference>
<dbReference type="GO" id="GO:0003746">
    <property type="term" value="F:translation elongation factor activity"/>
    <property type="evidence" value="ECO:0007669"/>
    <property type="project" value="UniProtKB-UniRule"/>
</dbReference>
<proteinExistence type="inferred from homology"/>
<dbReference type="InterPro" id="IPR036219">
    <property type="entry name" value="eEF-1beta-like_sf"/>
</dbReference>
<dbReference type="AlphaFoldDB" id="A0A7C5Y7R9"/>
<evidence type="ECO:0000313" key="8">
    <source>
        <dbReference type="EMBL" id="HHR40939.1"/>
    </source>
</evidence>
<evidence type="ECO:0000256" key="1">
    <source>
        <dbReference type="ARBA" id="ARBA00003815"/>
    </source>
</evidence>
<dbReference type="Gene3D" id="3.30.70.60">
    <property type="match status" value="1"/>
</dbReference>
<feature type="domain" description="Translation elongation factor EF1B beta/delta subunit guanine nucleotide exchange" evidence="7">
    <location>
        <begin position="3"/>
        <end position="88"/>
    </location>
</feature>
<organism evidence="8">
    <name type="scientific">Caldiarchaeum subterraneum</name>
    <dbReference type="NCBI Taxonomy" id="311458"/>
    <lineage>
        <taxon>Archaea</taxon>
        <taxon>Nitrososphaerota</taxon>
        <taxon>Candidatus Caldarchaeales</taxon>
        <taxon>Candidatus Caldarchaeaceae</taxon>
        <taxon>Candidatus Caldarchaeum</taxon>
    </lineage>
</organism>
<dbReference type="Pfam" id="PF00736">
    <property type="entry name" value="EF1_GNE"/>
    <property type="match status" value="1"/>
</dbReference>
<dbReference type="NCBIfam" id="NF001670">
    <property type="entry name" value="PRK00435.1"/>
    <property type="match status" value="1"/>
</dbReference>
<keyword evidence="4 6" id="KW-0251">Elongation factor</keyword>
<evidence type="ECO:0000256" key="6">
    <source>
        <dbReference type="HAMAP-Rule" id="MF_00043"/>
    </source>
</evidence>
<comment type="similarity">
    <text evidence="2 6">Belongs to the EF-1-beta/EF-1-delta family.</text>
</comment>
<sequence length="88" mass="9474">MAKVLMVVRILPKDSDTNLDDLAKAVAANLPNGVTISEKKVEEIGFGLKALVVGFLMPEVDGIGEALEQYLSTVELIGEFDVQSVTRI</sequence>
<protein>
    <recommendedName>
        <fullName evidence="3 6">Elongation factor 1-beta</fullName>
        <shortName evidence="6">EF-1-beta</shortName>
    </recommendedName>
    <alternativeName>
        <fullName evidence="6">aEF-1beta</fullName>
    </alternativeName>
</protein>